<organism evidence="1 2">
    <name type="scientific">Trichonephila clavipes</name>
    <name type="common">Golden silk orbweaver</name>
    <name type="synonym">Nephila clavipes</name>
    <dbReference type="NCBI Taxonomy" id="2585209"/>
    <lineage>
        <taxon>Eukaryota</taxon>
        <taxon>Metazoa</taxon>
        <taxon>Ecdysozoa</taxon>
        <taxon>Arthropoda</taxon>
        <taxon>Chelicerata</taxon>
        <taxon>Arachnida</taxon>
        <taxon>Araneae</taxon>
        <taxon>Araneomorphae</taxon>
        <taxon>Entelegynae</taxon>
        <taxon>Araneoidea</taxon>
        <taxon>Nephilidae</taxon>
        <taxon>Trichonephila</taxon>
    </lineage>
</organism>
<protein>
    <submittedName>
        <fullName evidence="1">Uncharacterized protein</fullName>
    </submittedName>
</protein>
<accession>A0A8X6WKC4</accession>
<reference evidence="1" key="1">
    <citation type="submission" date="2020-08" db="EMBL/GenBank/DDBJ databases">
        <title>Multicomponent nature underlies the extraordinary mechanical properties of spider dragline silk.</title>
        <authorList>
            <person name="Kono N."/>
            <person name="Nakamura H."/>
            <person name="Mori M."/>
            <person name="Yoshida Y."/>
            <person name="Ohtoshi R."/>
            <person name="Malay A.D."/>
            <person name="Moran D.A.P."/>
            <person name="Tomita M."/>
            <person name="Numata K."/>
            <person name="Arakawa K."/>
        </authorList>
    </citation>
    <scope>NUCLEOTIDE SEQUENCE</scope>
</reference>
<sequence>MKSKSRVPEFVKKVKVPFYDTLLLKHGEITLTVYQGNTSKNALLLSSIHPTVDIDNNHPKTLPETISFYNSTKFSADIADPMCRKYSVKAG</sequence>
<dbReference type="EMBL" id="BMAU01021437">
    <property type="protein sequence ID" value="GFY36594.1"/>
    <property type="molecule type" value="Genomic_DNA"/>
</dbReference>
<proteinExistence type="predicted"/>
<dbReference type="AlphaFoldDB" id="A0A8X6WKC4"/>
<gene>
    <name evidence="1" type="primary">EVAR_74487_1</name>
    <name evidence="1" type="ORF">TNCV_27991</name>
</gene>
<dbReference type="Proteomes" id="UP000887159">
    <property type="component" value="Unassembled WGS sequence"/>
</dbReference>
<evidence type="ECO:0000313" key="1">
    <source>
        <dbReference type="EMBL" id="GFY36594.1"/>
    </source>
</evidence>
<comment type="caution">
    <text evidence="1">The sequence shown here is derived from an EMBL/GenBank/DDBJ whole genome shotgun (WGS) entry which is preliminary data.</text>
</comment>
<keyword evidence="2" id="KW-1185">Reference proteome</keyword>
<name>A0A8X6WKC4_TRICX</name>
<evidence type="ECO:0000313" key="2">
    <source>
        <dbReference type="Proteomes" id="UP000887159"/>
    </source>
</evidence>